<comment type="function">
    <text evidence="6">Poorly processive, error-prone DNA polymerase involved in untargeted mutagenesis. Copies undamaged DNA at stalled replication forks, which arise in vivo from mismatched or misaligned primer ends. These misaligned primers can be extended by PolIV. Exhibits no 3'-5' exonuclease (proofreading) activity. May be involved in translesional synthesis, in conjunction with the beta clamp from PolIII.</text>
</comment>
<dbReference type="Proteomes" id="UP000605148">
    <property type="component" value="Unassembled WGS sequence"/>
</dbReference>
<evidence type="ECO:0000256" key="4">
    <source>
        <dbReference type="ARBA" id="ARBA00012417"/>
    </source>
</evidence>
<evidence type="ECO:0000259" key="9">
    <source>
        <dbReference type="Pfam" id="PF11799"/>
    </source>
</evidence>
<keyword evidence="12" id="KW-1185">Reference proteome</keyword>
<dbReference type="EMBL" id="BMFA01000002">
    <property type="protein sequence ID" value="GGB38735.1"/>
    <property type="molecule type" value="Genomic_DNA"/>
</dbReference>
<comment type="caution">
    <text evidence="11">The sequence shown here is derived from an EMBL/GenBank/DDBJ whole genome shotgun (WGS) entry which is preliminary data.</text>
</comment>
<dbReference type="CDD" id="cd03468">
    <property type="entry name" value="PolY_like"/>
    <property type="match status" value="1"/>
</dbReference>
<evidence type="ECO:0000256" key="1">
    <source>
        <dbReference type="ARBA" id="ARBA00001946"/>
    </source>
</evidence>
<dbReference type="InterPro" id="IPR043128">
    <property type="entry name" value="Rev_trsase/Diguanyl_cyclase"/>
</dbReference>
<dbReference type="Gene3D" id="3.30.70.270">
    <property type="match status" value="1"/>
</dbReference>
<evidence type="ECO:0000256" key="6">
    <source>
        <dbReference type="ARBA" id="ARBA00025589"/>
    </source>
</evidence>
<dbReference type="InterPro" id="IPR043502">
    <property type="entry name" value="DNA/RNA_pol_sf"/>
</dbReference>
<reference evidence="11" key="1">
    <citation type="journal article" date="2014" name="Int. J. Syst. Evol. Microbiol.">
        <title>Complete genome sequence of Corynebacterium casei LMG S-19264T (=DSM 44701T), isolated from a smear-ripened cheese.</title>
        <authorList>
            <consortium name="US DOE Joint Genome Institute (JGI-PGF)"/>
            <person name="Walter F."/>
            <person name="Albersmeier A."/>
            <person name="Kalinowski J."/>
            <person name="Ruckert C."/>
        </authorList>
    </citation>
    <scope>NUCLEOTIDE SEQUENCE</scope>
    <source>
        <strain evidence="11">CGMCC 1.12426</strain>
    </source>
</reference>
<comment type="subunit">
    <text evidence="3">Monomer.</text>
</comment>
<dbReference type="InterPro" id="IPR045443">
    <property type="entry name" value="DUF6504"/>
</dbReference>
<dbReference type="Pfam" id="PF20114">
    <property type="entry name" value="DUF6504"/>
    <property type="match status" value="1"/>
</dbReference>
<evidence type="ECO:0000259" key="8">
    <source>
        <dbReference type="Pfam" id="PF00817"/>
    </source>
</evidence>
<protein>
    <recommendedName>
        <fullName evidence="4">DNA-directed DNA polymerase</fullName>
        <ecNumber evidence="4">2.7.7.7</ecNumber>
    </recommendedName>
</protein>
<comment type="catalytic activity">
    <reaction evidence="7">
        <text>DNA(n) + a 2'-deoxyribonucleoside 5'-triphosphate = DNA(n+1) + diphosphate</text>
        <dbReference type="Rhea" id="RHEA:22508"/>
        <dbReference type="Rhea" id="RHEA-COMP:17339"/>
        <dbReference type="Rhea" id="RHEA-COMP:17340"/>
        <dbReference type="ChEBI" id="CHEBI:33019"/>
        <dbReference type="ChEBI" id="CHEBI:61560"/>
        <dbReference type="ChEBI" id="CHEBI:173112"/>
        <dbReference type="EC" id="2.7.7.7"/>
    </reaction>
</comment>
<dbReference type="GO" id="GO:0006281">
    <property type="term" value="P:DNA repair"/>
    <property type="evidence" value="ECO:0007669"/>
    <property type="project" value="InterPro"/>
</dbReference>
<dbReference type="Gene3D" id="3.40.1170.60">
    <property type="match status" value="1"/>
</dbReference>
<feature type="domain" description="UmuC" evidence="8">
    <location>
        <begin position="39"/>
        <end position="164"/>
    </location>
</feature>
<dbReference type="PANTHER" id="PTHR35369:SF2">
    <property type="entry name" value="BLR3025 PROTEIN"/>
    <property type="match status" value="1"/>
</dbReference>
<dbReference type="InterPro" id="IPR050356">
    <property type="entry name" value="SulA_CellDiv_inhibitor"/>
</dbReference>
<dbReference type="Pfam" id="PF00817">
    <property type="entry name" value="IMS"/>
    <property type="match status" value="1"/>
</dbReference>
<sequence length="572" mass="63053">MRQRVLSLWFPDLPADRILRRLNAAGPRMHGRRERDVEPPFAVVAKTGNTQRLISLNATARSMGLAKGERLADARARVPHLLIEEAAPDKDAALLERLADWCDRYTPLVAIDGTDGLMLDITGCAHLFGGEEAMRADVLARLDRQGFALKAAVADTPGAAWAAARYGACGCVASGQEHQALTDLPVAALRIGPGIVEGLERVGLTTIGALYDRPRAPLVNRFGPGLIQRLDQALGRSREVISPRFAAPLVLAERRFFEPIGRQEDVETVILSLARQICEALERRVEGGRAFELALFRVDGAVQRVVVGASRPLRAARRILALFSEKLKTDEAVLDAGYGYDLIRIAVLEAEPAAPDQLTLTREAGPGDPAELDALLDRLGARLGIDRITRLLPVDRHLPERQTGFVPAAHVKEQSLSWAGFGCADLGLGSGPACPADRRDTPFPEEAGGTCAAGAYWQELPLEIPDHTPLDRPVRLIDPAEPVEAVAMVPEGPPLRFRWRRVLYRVMRSEGPERIAPPWWAGAPDAQPERRAVTRDYFRIEDEEGRRFWLYREGLYERETATPRWFLQGIFA</sequence>
<keyword evidence="5" id="KW-0227">DNA damage</keyword>
<evidence type="ECO:0000256" key="3">
    <source>
        <dbReference type="ARBA" id="ARBA00011245"/>
    </source>
</evidence>
<reference evidence="11" key="2">
    <citation type="submission" date="2020-09" db="EMBL/GenBank/DDBJ databases">
        <authorList>
            <person name="Sun Q."/>
            <person name="Zhou Y."/>
        </authorList>
    </citation>
    <scope>NUCLEOTIDE SEQUENCE</scope>
    <source>
        <strain evidence="11">CGMCC 1.12426</strain>
    </source>
</reference>
<evidence type="ECO:0000256" key="5">
    <source>
        <dbReference type="ARBA" id="ARBA00022763"/>
    </source>
</evidence>
<gene>
    <name evidence="11" type="ORF">GCM10011316_08450</name>
</gene>
<evidence type="ECO:0000259" key="10">
    <source>
        <dbReference type="Pfam" id="PF20114"/>
    </source>
</evidence>
<dbReference type="EC" id="2.7.7.7" evidence="4"/>
<comment type="similarity">
    <text evidence="2">Belongs to the DNA polymerase type-Y family.</text>
</comment>
<feature type="domain" description="DNA polymerase Y-family little finger" evidence="9">
    <location>
        <begin position="250"/>
        <end position="360"/>
    </location>
</feature>
<dbReference type="SUPFAM" id="SSF56672">
    <property type="entry name" value="DNA/RNA polymerases"/>
    <property type="match status" value="1"/>
</dbReference>
<accession>A0A916TBC5</accession>
<dbReference type="AlphaFoldDB" id="A0A916TBC5"/>
<organism evidence="11 12">
    <name type="scientific">Roseibium aquae</name>
    <dbReference type="NCBI Taxonomy" id="1323746"/>
    <lineage>
        <taxon>Bacteria</taxon>
        <taxon>Pseudomonadati</taxon>
        <taxon>Pseudomonadota</taxon>
        <taxon>Alphaproteobacteria</taxon>
        <taxon>Hyphomicrobiales</taxon>
        <taxon>Stappiaceae</taxon>
        <taxon>Roseibium</taxon>
    </lineage>
</organism>
<dbReference type="PANTHER" id="PTHR35369">
    <property type="entry name" value="BLR3025 PROTEIN-RELATED"/>
    <property type="match status" value="1"/>
</dbReference>
<evidence type="ECO:0000256" key="7">
    <source>
        <dbReference type="ARBA" id="ARBA00049244"/>
    </source>
</evidence>
<dbReference type="InterPro" id="IPR017961">
    <property type="entry name" value="DNA_pol_Y-fam_little_finger"/>
</dbReference>
<evidence type="ECO:0000313" key="11">
    <source>
        <dbReference type="EMBL" id="GGB38735.1"/>
    </source>
</evidence>
<proteinExistence type="inferred from homology"/>
<comment type="cofactor">
    <cofactor evidence="1">
        <name>Mg(2+)</name>
        <dbReference type="ChEBI" id="CHEBI:18420"/>
    </cofactor>
</comment>
<name>A0A916TBC5_9HYPH</name>
<dbReference type="InterPro" id="IPR001126">
    <property type="entry name" value="UmuC"/>
</dbReference>
<evidence type="ECO:0000313" key="12">
    <source>
        <dbReference type="Proteomes" id="UP000605148"/>
    </source>
</evidence>
<feature type="domain" description="DUF6504" evidence="10">
    <location>
        <begin position="485"/>
        <end position="570"/>
    </location>
</feature>
<dbReference type="GO" id="GO:0003684">
    <property type="term" value="F:damaged DNA binding"/>
    <property type="evidence" value="ECO:0007669"/>
    <property type="project" value="InterPro"/>
</dbReference>
<evidence type="ECO:0000256" key="2">
    <source>
        <dbReference type="ARBA" id="ARBA00010945"/>
    </source>
</evidence>
<dbReference type="Pfam" id="PF11799">
    <property type="entry name" value="IMS_C"/>
    <property type="match status" value="1"/>
</dbReference>